<dbReference type="Pfam" id="PF07702">
    <property type="entry name" value="UTRA"/>
    <property type="match status" value="1"/>
</dbReference>
<dbReference type="PANTHER" id="PTHR44846:SF16">
    <property type="entry name" value="TRANSCRIPTIONAL REGULATOR PHNF-RELATED"/>
    <property type="match status" value="1"/>
</dbReference>
<dbReference type="SUPFAM" id="SSF64288">
    <property type="entry name" value="Chorismate lyase-like"/>
    <property type="match status" value="1"/>
</dbReference>
<keyword evidence="2" id="KW-0238">DNA-binding</keyword>
<reference evidence="6 7" key="1">
    <citation type="journal article" date="2016" name="Int. J. Syst. Evol. Microbiol.">
        <title>Lysobacter erysipheiresistens sp. nov., an antagonist of powdery mildew, isolated from tobacco-cultivated soil.</title>
        <authorList>
            <person name="Xie B."/>
            <person name="Li T."/>
            <person name="Lin X."/>
            <person name="Wang C.J."/>
            <person name="Chen Y.J."/>
            <person name="Liu W.J."/>
            <person name="Zhao Z.W."/>
        </authorList>
    </citation>
    <scope>NUCLEOTIDE SEQUENCE [LARGE SCALE GENOMIC DNA]</scope>
    <source>
        <strain evidence="6 7">RS-LYSO-3</strain>
    </source>
</reference>
<evidence type="ECO:0000256" key="4">
    <source>
        <dbReference type="NCBIfam" id="TIGR02018"/>
    </source>
</evidence>
<dbReference type="InterPro" id="IPR028978">
    <property type="entry name" value="Chorismate_lyase_/UTRA_dom_sf"/>
</dbReference>
<dbReference type="NCBIfam" id="TIGR02018">
    <property type="entry name" value="his_ut_repres"/>
    <property type="match status" value="1"/>
</dbReference>
<dbReference type="InterPro" id="IPR050679">
    <property type="entry name" value="Bact_HTH_transcr_reg"/>
</dbReference>
<evidence type="ECO:0000256" key="3">
    <source>
        <dbReference type="ARBA" id="ARBA00023163"/>
    </source>
</evidence>
<dbReference type="InterPro" id="IPR010248">
    <property type="entry name" value="His_ut_repres"/>
</dbReference>
<keyword evidence="3" id="KW-0804">Transcription</keyword>
<keyword evidence="1" id="KW-0805">Transcription regulation</keyword>
<name>A0ABU7YZB8_9GAMM</name>
<dbReference type="InterPro" id="IPR036390">
    <property type="entry name" value="WH_DNA-bd_sf"/>
</dbReference>
<dbReference type="InterPro" id="IPR011663">
    <property type="entry name" value="UTRA"/>
</dbReference>
<dbReference type="EMBL" id="JAXGFP010000004">
    <property type="protein sequence ID" value="MEG3184320.1"/>
    <property type="molecule type" value="Genomic_DNA"/>
</dbReference>
<comment type="caution">
    <text evidence="6">The sequence shown here is derived from an EMBL/GenBank/DDBJ whole genome shotgun (WGS) entry which is preliminary data.</text>
</comment>
<evidence type="ECO:0000256" key="2">
    <source>
        <dbReference type="ARBA" id="ARBA00023125"/>
    </source>
</evidence>
<evidence type="ECO:0000259" key="5">
    <source>
        <dbReference type="PROSITE" id="PS50949"/>
    </source>
</evidence>
<keyword evidence="7" id="KW-1185">Reference proteome</keyword>
<dbReference type="PRINTS" id="PR00035">
    <property type="entry name" value="HTHGNTR"/>
</dbReference>
<dbReference type="Gene3D" id="3.40.1410.10">
    <property type="entry name" value="Chorismate lyase-like"/>
    <property type="match status" value="1"/>
</dbReference>
<dbReference type="PANTHER" id="PTHR44846">
    <property type="entry name" value="MANNOSYL-D-GLYCERATE TRANSPORT/METABOLISM SYSTEM REPRESSOR MNGR-RELATED"/>
    <property type="match status" value="1"/>
</dbReference>
<dbReference type="Proteomes" id="UP001355056">
    <property type="component" value="Unassembled WGS sequence"/>
</dbReference>
<proteinExistence type="predicted"/>
<sequence>MDEPKPQYLKLKHYILRHITNGDWPPLSRIPSENELVGKFDVSRMTVNRALRELTDAGVVTRVQGVGSFVAAPKAESAMFEVRSIRDEIQARGQTHMVQVLICEPVSARSTTARQFGLPAAHELFHSRLLHLADGKPLQLEDRFVNPICAPDYLGIDFQEEIPHQYLMRTAPLQRTEHTIEAEAANKRLARVLDVAPGDPLLTLSRRTWSRGHVASYVRLTHPAAKYRFVGSFQVGDTTS</sequence>
<gene>
    <name evidence="6" type="primary">hutC</name>
    <name evidence="6" type="ORF">SNE34_09885</name>
</gene>
<dbReference type="RefSeq" id="WP_332616817.1">
    <property type="nucleotide sequence ID" value="NZ_JAXGFP010000004.1"/>
</dbReference>
<evidence type="ECO:0000313" key="7">
    <source>
        <dbReference type="Proteomes" id="UP001355056"/>
    </source>
</evidence>
<dbReference type="InterPro" id="IPR036388">
    <property type="entry name" value="WH-like_DNA-bd_sf"/>
</dbReference>
<dbReference type="SMART" id="SM00866">
    <property type="entry name" value="UTRA"/>
    <property type="match status" value="1"/>
</dbReference>
<dbReference type="SUPFAM" id="SSF46785">
    <property type="entry name" value="Winged helix' DNA-binding domain"/>
    <property type="match status" value="1"/>
</dbReference>
<feature type="domain" description="HTH gntR-type" evidence="5">
    <location>
        <begin position="5"/>
        <end position="73"/>
    </location>
</feature>
<accession>A0ABU7YZB8</accession>
<dbReference type="Pfam" id="PF00392">
    <property type="entry name" value="GntR"/>
    <property type="match status" value="1"/>
</dbReference>
<dbReference type="InterPro" id="IPR000524">
    <property type="entry name" value="Tscrpt_reg_HTH_GntR"/>
</dbReference>
<dbReference type="CDD" id="cd07377">
    <property type="entry name" value="WHTH_GntR"/>
    <property type="match status" value="1"/>
</dbReference>
<evidence type="ECO:0000313" key="6">
    <source>
        <dbReference type="EMBL" id="MEG3184320.1"/>
    </source>
</evidence>
<dbReference type="Gene3D" id="1.10.10.10">
    <property type="entry name" value="Winged helix-like DNA-binding domain superfamily/Winged helix DNA-binding domain"/>
    <property type="match status" value="1"/>
</dbReference>
<dbReference type="SMART" id="SM00345">
    <property type="entry name" value="HTH_GNTR"/>
    <property type="match status" value="1"/>
</dbReference>
<protein>
    <recommendedName>
        <fullName evidence="4">Histidine utilization repressor</fullName>
    </recommendedName>
</protein>
<organism evidence="6 7">
    <name type="scientific">Novilysobacter erysipheiresistens</name>
    <dbReference type="NCBI Taxonomy" id="1749332"/>
    <lineage>
        <taxon>Bacteria</taxon>
        <taxon>Pseudomonadati</taxon>
        <taxon>Pseudomonadota</taxon>
        <taxon>Gammaproteobacteria</taxon>
        <taxon>Lysobacterales</taxon>
        <taxon>Lysobacteraceae</taxon>
        <taxon>Novilysobacter</taxon>
    </lineage>
</organism>
<evidence type="ECO:0000256" key="1">
    <source>
        <dbReference type="ARBA" id="ARBA00023015"/>
    </source>
</evidence>
<dbReference type="PROSITE" id="PS50949">
    <property type="entry name" value="HTH_GNTR"/>
    <property type="match status" value="1"/>
</dbReference>